<dbReference type="GO" id="GO:0016052">
    <property type="term" value="P:carbohydrate catabolic process"/>
    <property type="evidence" value="ECO:0007669"/>
    <property type="project" value="TreeGrafter"/>
</dbReference>
<feature type="active site" description="Schiff-base intermediate with acetaldehyde" evidence="7">
    <location>
        <position position="152"/>
    </location>
</feature>
<comment type="catalytic activity">
    <reaction evidence="5 7">
        <text>2-deoxy-D-ribose 5-phosphate = D-glyceraldehyde 3-phosphate + acetaldehyde</text>
        <dbReference type="Rhea" id="RHEA:12821"/>
        <dbReference type="ChEBI" id="CHEBI:15343"/>
        <dbReference type="ChEBI" id="CHEBI:59776"/>
        <dbReference type="ChEBI" id="CHEBI:62877"/>
        <dbReference type="EC" id="4.1.2.4"/>
    </reaction>
</comment>
<keyword evidence="10" id="KW-1185">Reference proteome</keyword>
<proteinExistence type="inferred from homology"/>
<dbReference type="GO" id="GO:0005737">
    <property type="term" value="C:cytoplasm"/>
    <property type="evidence" value="ECO:0007669"/>
    <property type="project" value="UniProtKB-SubCell"/>
</dbReference>
<dbReference type="EC" id="4.1.2.4" evidence="7"/>
<evidence type="ECO:0000313" key="8">
    <source>
        <dbReference type="EMBL" id="QCA27978.1"/>
    </source>
</evidence>
<dbReference type="GO" id="GO:0006018">
    <property type="term" value="P:2-deoxyribose 1-phosphate catabolic process"/>
    <property type="evidence" value="ECO:0007669"/>
    <property type="project" value="UniProtKB-UniRule"/>
</dbReference>
<dbReference type="Gene3D" id="3.20.20.70">
    <property type="entry name" value="Aldolase class I"/>
    <property type="match status" value="1"/>
</dbReference>
<evidence type="ECO:0000256" key="3">
    <source>
        <dbReference type="ARBA" id="ARBA00023239"/>
    </source>
</evidence>
<accession>A0AAJ5JMD4</accession>
<evidence type="ECO:0000313" key="11">
    <source>
        <dbReference type="Proteomes" id="UP000297725"/>
    </source>
</evidence>
<comment type="pathway">
    <text evidence="7">Carbohydrate degradation; 2-deoxy-D-ribose 1-phosphate degradation; D-glyceraldehyde 3-phosphate and acetaldehyde from 2-deoxy-alpha-D-ribose 1-phosphate: step 2/2.</text>
</comment>
<dbReference type="CDD" id="cd00959">
    <property type="entry name" value="DeoC"/>
    <property type="match status" value="1"/>
</dbReference>
<dbReference type="Pfam" id="PF01791">
    <property type="entry name" value="DeoC"/>
    <property type="match status" value="1"/>
</dbReference>
<evidence type="ECO:0000313" key="10">
    <source>
        <dbReference type="Proteomes" id="UP000296883"/>
    </source>
</evidence>
<name>A0AAJ5JMD4_9ENTE</name>
<evidence type="ECO:0000256" key="6">
    <source>
        <dbReference type="ARBA" id="ARBA00056337"/>
    </source>
</evidence>
<dbReference type="PANTHER" id="PTHR10889:SF1">
    <property type="entry name" value="DEOXYRIBOSE-PHOSPHATE ALDOLASE"/>
    <property type="match status" value="1"/>
</dbReference>
<dbReference type="InterPro" id="IPR011343">
    <property type="entry name" value="DeoC"/>
</dbReference>
<comment type="function">
    <text evidence="6 7">Catalyzes a reversible aldol reaction between acetaldehyde and D-glyceraldehyde 3-phosphate to generate 2-deoxy-D-ribose 5-phosphate.</text>
</comment>
<dbReference type="InterPro" id="IPR013785">
    <property type="entry name" value="Aldolase_TIM"/>
</dbReference>
<dbReference type="FunFam" id="3.20.20.70:FF:000044">
    <property type="entry name" value="Deoxyribose-phosphate aldolase"/>
    <property type="match status" value="1"/>
</dbReference>
<sequence>MEIAKLIDHTALKANTTEADIKKLISEAKEFGFFSVCINPTWIKLAAEELKDSDVKVCTVIGFPLGANASAVKAFETTQAIADGADEVDMVINVGALKSGQYDVVLNDIKAVVDAAAGKALVKVIIETSLLTDEEKVKVSELAVEAGADFVKTSTGFSTGGATAADVKLMKDTVGDNAQVKASGGIHSLEDVEAMVEAGATRIGASAGVAIVSGMQADQSGY</sequence>
<keyword evidence="4 7" id="KW-0704">Schiff base</keyword>
<dbReference type="EMBL" id="CP038865">
    <property type="protein sequence ID" value="QCA27978.1"/>
    <property type="molecule type" value="Genomic_DNA"/>
</dbReference>
<dbReference type="SMART" id="SM01133">
    <property type="entry name" value="DeoC"/>
    <property type="match status" value="1"/>
</dbReference>
<protein>
    <recommendedName>
        <fullName evidence="7">Deoxyribose-phosphate aldolase</fullName>
        <shortName evidence="7">DERA</shortName>
        <ecNumber evidence="7">4.1.2.4</ecNumber>
    </recommendedName>
    <alternativeName>
        <fullName evidence="7">2-deoxy-D-ribose 5-phosphate aldolase</fullName>
    </alternativeName>
    <alternativeName>
        <fullName evidence="7">Phosphodeoxyriboaldolase</fullName>
        <shortName evidence="7">Deoxyriboaldolase</shortName>
    </alternativeName>
</protein>
<evidence type="ECO:0000256" key="7">
    <source>
        <dbReference type="HAMAP-Rule" id="MF_00114"/>
    </source>
</evidence>
<evidence type="ECO:0000313" key="9">
    <source>
        <dbReference type="EMBL" id="TFZ41255.1"/>
    </source>
</evidence>
<reference evidence="9 11" key="1">
    <citation type="submission" date="2019-03" db="EMBL/GenBank/DDBJ databases">
        <title>Vagococcus sp. was isolated fron gut of Carduelis flavirostris.</title>
        <authorList>
            <person name="Ge Y."/>
        </authorList>
    </citation>
    <scope>NUCLEOTIDE SEQUENCE [LARGE SCALE GENOMIC DNA]</scope>
    <source>
        <strain evidence="9 11">CF-210</strain>
    </source>
</reference>
<evidence type="ECO:0000256" key="5">
    <source>
        <dbReference type="ARBA" id="ARBA00048791"/>
    </source>
</evidence>
<dbReference type="PANTHER" id="PTHR10889">
    <property type="entry name" value="DEOXYRIBOSE-PHOSPHATE ALDOLASE"/>
    <property type="match status" value="1"/>
</dbReference>
<feature type="active site" description="Proton donor/acceptor" evidence="7">
    <location>
        <position position="181"/>
    </location>
</feature>
<dbReference type="Proteomes" id="UP000297725">
    <property type="component" value="Unassembled WGS sequence"/>
</dbReference>
<comment type="similarity">
    <text evidence="1 7">Belongs to the DeoC/FbaB aldolase family. DeoC type 1 subfamily.</text>
</comment>
<comment type="subcellular location">
    <subcellularLocation>
        <location evidence="7">Cytoplasm</location>
    </subcellularLocation>
</comment>
<dbReference type="AlphaFoldDB" id="A0AAJ5JMD4"/>
<dbReference type="InterPro" id="IPR002915">
    <property type="entry name" value="DeoC/FbaB/LacD_aldolase"/>
</dbReference>
<keyword evidence="3 7" id="KW-0456">Lyase</keyword>
<gene>
    <name evidence="7 9" type="primary">deoC</name>
    <name evidence="9" type="ORF">E4031_05220</name>
    <name evidence="8" type="ORF">E4Z98_00905</name>
</gene>
<evidence type="ECO:0000256" key="2">
    <source>
        <dbReference type="ARBA" id="ARBA00022490"/>
    </source>
</evidence>
<dbReference type="RefSeq" id="WP_135254389.1">
    <property type="nucleotide sequence ID" value="NZ_CP038865.1"/>
</dbReference>
<dbReference type="NCBIfam" id="TIGR00126">
    <property type="entry name" value="deoC"/>
    <property type="match status" value="1"/>
</dbReference>
<dbReference type="EMBL" id="SRHU01000021">
    <property type="protein sequence ID" value="TFZ41255.1"/>
    <property type="molecule type" value="Genomic_DNA"/>
</dbReference>
<dbReference type="GO" id="GO:0009264">
    <property type="term" value="P:deoxyribonucleotide catabolic process"/>
    <property type="evidence" value="ECO:0007669"/>
    <property type="project" value="UniProtKB-UniRule"/>
</dbReference>
<organism evidence="9 11">
    <name type="scientific">Vagococcus xieshaowenii</name>
    <dbReference type="NCBI Taxonomy" id="2562451"/>
    <lineage>
        <taxon>Bacteria</taxon>
        <taxon>Bacillati</taxon>
        <taxon>Bacillota</taxon>
        <taxon>Bacilli</taxon>
        <taxon>Lactobacillales</taxon>
        <taxon>Enterococcaceae</taxon>
        <taxon>Vagococcus</taxon>
    </lineage>
</organism>
<dbReference type="PIRSF" id="PIRSF001357">
    <property type="entry name" value="DeoC"/>
    <property type="match status" value="1"/>
</dbReference>
<dbReference type="SUPFAM" id="SSF51569">
    <property type="entry name" value="Aldolase"/>
    <property type="match status" value="1"/>
</dbReference>
<dbReference type="GO" id="GO:0004139">
    <property type="term" value="F:deoxyribose-phosphate aldolase activity"/>
    <property type="evidence" value="ECO:0007669"/>
    <property type="project" value="UniProtKB-UniRule"/>
</dbReference>
<reference evidence="8 10" key="2">
    <citation type="journal article" date="2020" name="Int. J. Syst. Evol. Microbiol.">
        <title>Vagococcus xieshaowenii sp. nov., isolated from snow finch (Montifringilla taczanowskii) cloacal content.</title>
        <authorList>
            <person name="Ge Y."/>
            <person name="Yang J."/>
            <person name="Lai X.H."/>
            <person name="Zhang G."/>
            <person name="Jin D."/>
            <person name="Lu S."/>
            <person name="Wang B."/>
            <person name="Huang Y."/>
            <person name="Huang Y."/>
            <person name="Ren Z."/>
            <person name="Zhang X."/>
            <person name="Xu J."/>
        </authorList>
    </citation>
    <scope>NUCLEOTIDE SEQUENCE [LARGE SCALE GENOMIC DNA]</scope>
    <source>
        <strain evidence="10">personal::cf-49</strain>
        <strain evidence="8">Personal::cf-49</strain>
    </source>
</reference>
<dbReference type="Proteomes" id="UP000296883">
    <property type="component" value="Chromosome"/>
</dbReference>
<dbReference type="InterPro" id="IPR028581">
    <property type="entry name" value="DeoC_typeI"/>
</dbReference>
<evidence type="ECO:0000256" key="4">
    <source>
        <dbReference type="ARBA" id="ARBA00023270"/>
    </source>
</evidence>
<feature type="active site" description="Proton donor/acceptor" evidence="7">
    <location>
        <position position="89"/>
    </location>
</feature>
<evidence type="ECO:0000256" key="1">
    <source>
        <dbReference type="ARBA" id="ARBA00010936"/>
    </source>
</evidence>
<dbReference type="HAMAP" id="MF_00114">
    <property type="entry name" value="DeoC_type1"/>
    <property type="match status" value="1"/>
</dbReference>
<keyword evidence="2 7" id="KW-0963">Cytoplasm</keyword>